<evidence type="ECO:0000256" key="2">
    <source>
        <dbReference type="SAM" id="SignalP"/>
    </source>
</evidence>
<evidence type="ECO:0000313" key="4">
    <source>
        <dbReference type="Proteomes" id="UP000626109"/>
    </source>
</evidence>
<gene>
    <name evidence="3" type="ORF">PGLA2088_LOCUS46972</name>
</gene>
<sequence length="897" mass="95618">MARAFVAAFASAVAAAAAPSHGLLPVSPALAGVVPPSALVVDEGRRELAWEDCSWASALCRLRVPAGVTLLALGPGRAVSFDPEVASSQMVRPLGLSSTGLWMGSESESGMDAVSVDGWAAMEGYLLGALDEEVALIVPKSQSICRSPLGLVPAFEETARWAFGKIASSLISGSLDIISSILPLNYAAVNLYLALKHAKPVNRPISDQAQVPETVDSPALEATAGSLRQTSDAKVVDNQEVLDSVEDLPGWPPGERRKMMLVLRRMSWDFLDVAGMRAKARREAPGQGVSDILTSTLEDHVIQLHSYLQDLQGLPPLDLQPLPAAHAPEDVARPLPPPQRLRPSDALELELAGGSNKIFGSGSASGSLRKVSVPAVGLDLTGLAPWRCHQAARWVLDLGIRHLHVGSSARCWRAAQAALGRAAAGSWNRRPGRRYGWLFVSAALKEGAVWLKSEGGSEVDLVLRPPTTASMSPGTAAEPRVATALDSRDFCDWSPYLGGSCVGAGAASDMFGGSSAKFSSAPPPRAAASVVVRLRLQQTSEDFPVLRPLEDPQLRSLSGELLRSPTALLARLHLQAGRGVLIEARTRSRAELWSELRQLRGFSLSREHVQRLGELPGLAWGKIGSQPRQTLLQRAKAQGIAVSERVQTGSEDDAYGLGDWATPNLNLMIEDQLQKSLQAALPAFLSAAPCLRPAACADRDAGGDPAALVSCLLKTFQPSQEPSSSSEATAPPPSAASPTPEWAASLAESMKQKLMPGMQEALSYDSPQTYPPRWLVLDGLLPLSLVAGLQEEIRQRPLCDVLEDCSTGRLSCDLEPGPVDFLRISSPIQTLLASEVNSFMLSSSFLQVLREATNRSLGPVEGFLRGNVLETLPSGYLGLHEDRSERLQRLGAPVPFE</sequence>
<dbReference type="Proteomes" id="UP000626109">
    <property type="component" value="Unassembled WGS sequence"/>
</dbReference>
<name>A0A813LMU8_POLGL</name>
<feature type="non-terminal residue" evidence="3">
    <location>
        <position position="897"/>
    </location>
</feature>
<reference evidence="3" key="1">
    <citation type="submission" date="2021-02" db="EMBL/GenBank/DDBJ databases">
        <authorList>
            <person name="Dougan E. K."/>
            <person name="Rhodes N."/>
            <person name="Thang M."/>
            <person name="Chan C."/>
        </authorList>
    </citation>
    <scope>NUCLEOTIDE SEQUENCE</scope>
</reference>
<evidence type="ECO:0000256" key="1">
    <source>
        <dbReference type="SAM" id="MobiDB-lite"/>
    </source>
</evidence>
<feature type="signal peptide" evidence="2">
    <location>
        <begin position="1"/>
        <end position="22"/>
    </location>
</feature>
<keyword evidence="2" id="KW-0732">Signal</keyword>
<comment type="caution">
    <text evidence="3">The sequence shown here is derived from an EMBL/GenBank/DDBJ whole genome shotgun (WGS) entry which is preliminary data.</text>
</comment>
<dbReference type="AlphaFoldDB" id="A0A813LMU8"/>
<feature type="compositionally biased region" description="Low complexity" evidence="1">
    <location>
        <begin position="720"/>
        <end position="729"/>
    </location>
</feature>
<dbReference type="EMBL" id="CAJNNW010036375">
    <property type="protein sequence ID" value="CAE8733743.1"/>
    <property type="molecule type" value="Genomic_DNA"/>
</dbReference>
<accession>A0A813LMU8</accession>
<feature type="region of interest" description="Disordered" evidence="1">
    <location>
        <begin position="720"/>
        <end position="743"/>
    </location>
</feature>
<feature type="chain" id="PRO_5032657960" evidence="2">
    <location>
        <begin position="23"/>
        <end position="897"/>
    </location>
</feature>
<evidence type="ECO:0000313" key="3">
    <source>
        <dbReference type="EMBL" id="CAE8733743.1"/>
    </source>
</evidence>
<protein>
    <submittedName>
        <fullName evidence="3">Uncharacterized protein</fullName>
    </submittedName>
</protein>
<organism evidence="3 4">
    <name type="scientific">Polarella glacialis</name>
    <name type="common">Dinoflagellate</name>
    <dbReference type="NCBI Taxonomy" id="89957"/>
    <lineage>
        <taxon>Eukaryota</taxon>
        <taxon>Sar</taxon>
        <taxon>Alveolata</taxon>
        <taxon>Dinophyceae</taxon>
        <taxon>Suessiales</taxon>
        <taxon>Suessiaceae</taxon>
        <taxon>Polarella</taxon>
    </lineage>
</organism>
<proteinExistence type="predicted"/>